<protein>
    <submittedName>
        <fullName evidence="2">FAR1 domain-containing protein</fullName>
    </submittedName>
</protein>
<dbReference type="Proteomes" id="UP000187406">
    <property type="component" value="Unassembled WGS sequence"/>
</dbReference>
<evidence type="ECO:0000313" key="2">
    <source>
        <dbReference type="EMBL" id="GAV82442.1"/>
    </source>
</evidence>
<dbReference type="OrthoDB" id="2402896at2759"/>
<keyword evidence="3" id="KW-1185">Reference proteome</keyword>
<organism evidence="2 3">
    <name type="scientific">Cephalotus follicularis</name>
    <name type="common">Albany pitcher plant</name>
    <dbReference type="NCBI Taxonomy" id="3775"/>
    <lineage>
        <taxon>Eukaryota</taxon>
        <taxon>Viridiplantae</taxon>
        <taxon>Streptophyta</taxon>
        <taxon>Embryophyta</taxon>
        <taxon>Tracheophyta</taxon>
        <taxon>Spermatophyta</taxon>
        <taxon>Magnoliopsida</taxon>
        <taxon>eudicotyledons</taxon>
        <taxon>Gunneridae</taxon>
        <taxon>Pentapetalae</taxon>
        <taxon>rosids</taxon>
        <taxon>fabids</taxon>
        <taxon>Oxalidales</taxon>
        <taxon>Cephalotaceae</taxon>
        <taxon>Cephalotus</taxon>
    </lineage>
</organism>
<dbReference type="PANTHER" id="PTHR46328:SF27">
    <property type="entry name" value="OS12G0287500 PROTEIN"/>
    <property type="match status" value="1"/>
</dbReference>
<proteinExistence type="predicted"/>
<comment type="caution">
    <text evidence="2">The sequence shown here is derived from an EMBL/GenBank/DDBJ whole genome shotgun (WGS) entry which is preliminary data.</text>
</comment>
<dbReference type="PANTHER" id="PTHR46328">
    <property type="entry name" value="FAR-RED IMPAIRED RESPONSIVE (FAR1) FAMILY PROTEIN-RELATED"/>
    <property type="match status" value="1"/>
</dbReference>
<dbReference type="InParanoid" id="A0A1Q3CQN4"/>
<name>A0A1Q3CQN4_CEPFO</name>
<reference evidence="3" key="1">
    <citation type="submission" date="2016-04" db="EMBL/GenBank/DDBJ databases">
        <title>Cephalotus genome sequencing.</title>
        <authorList>
            <person name="Fukushima K."/>
            <person name="Hasebe M."/>
            <person name="Fang X."/>
        </authorList>
    </citation>
    <scope>NUCLEOTIDE SEQUENCE [LARGE SCALE GENOMIC DNA]</scope>
    <source>
        <strain evidence="3">cv. St1</strain>
    </source>
</reference>
<feature type="domain" description="FAR1" evidence="1">
    <location>
        <begin position="40"/>
        <end position="122"/>
    </location>
</feature>
<dbReference type="STRING" id="3775.A0A1Q3CQN4"/>
<accession>A0A1Q3CQN4</accession>
<dbReference type="Pfam" id="PF03101">
    <property type="entry name" value="FAR1"/>
    <property type="match status" value="1"/>
</dbReference>
<dbReference type="InterPro" id="IPR004330">
    <property type="entry name" value="FAR1_DNA_bnd_dom"/>
</dbReference>
<dbReference type="AlphaFoldDB" id="A0A1Q3CQN4"/>
<gene>
    <name evidence="2" type="ORF">CFOL_v3_25893</name>
</gene>
<dbReference type="EMBL" id="BDDD01002642">
    <property type="protein sequence ID" value="GAV82442.1"/>
    <property type="molecule type" value="Genomic_DNA"/>
</dbReference>
<sequence length="128" mass="15122">MRSENYSSSKVNTLSGSQDKYILKSKVGMTFNSFEEREMFYKKYAKEMGFVDRRHTTRLDKETRDNIYQSLVCSKEGLLGTKAPRQDGQPQRKRAIIKEDCMVYMKLHKNDDGKWFVKKFEESIVMLL</sequence>
<evidence type="ECO:0000313" key="3">
    <source>
        <dbReference type="Proteomes" id="UP000187406"/>
    </source>
</evidence>
<evidence type="ECO:0000259" key="1">
    <source>
        <dbReference type="Pfam" id="PF03101"/>
    </source>
</evidence>